<dbReference type="GO" id="GO:0005975">
    <property type="term" value="P:carbohydrate metabolic process"/>
    <property type="evidence" value="ECO:0007669"/>
    <property type="project" value="InterPro"/>
</dbReference>
<feature type="domain" description="Glycoside hydrolase family 65 N-terminal" evidence="3">
    <location>
        <begin position="125"/>
        <end position="376"/>
    </location>
</feature>
<dbReference type="Proteomes" id="UP000195412">
    <property type="component" value="Chromosome I"/>
</dbReference>
<dbReference type="GO" id="GO:0004553">
    <property type="term" value="F:hydrolase activity, hydrolyzing O-glycosyl compounds"/>
    <property type="evidence" value="ECO:0007669"/>
    <property type="project" value="TreeGrafter"/>
</dbReference>
<name>A0A1Y6JVI3_9LACO</name>
<evidence type="ECO:0000313" key="5">
    <source>
        <dbReference type="Proteomes" id="UP000195412"/>
    </source>
</evidence>
<dbReference type="InterPro" id="IPR012341">
    <property type="entry name" value="6hp_glycosidase-like_sf"/>
</dbReference>
<dbReference type="SUPFAM" id="SSF48208">
    <property type="entry name" value="Six-hairpin glycosidases"/>
    <property type="match status" value="1"/>
</dbReference>
<dbReference type="Pfam" id="PF03636">
    <property type="entry name" value="Glyco_hydro_65N"/>
    <property type="match status" value="1"/>
</dbReference>
<dbReference type="InterPro" id="IPR011013">
    <property type="entry name" value="Gal_mutarotase_sf_dom"/>
</dbReference>
<dbReference type="EMBL" id="LT854705">
    <property type="protein sequence ID" value="SMS13938.1"/>
    <property type="molecule type" value="Genomic_DNA"/>
</dbReference>
<keyword evidence="4" id="KW-0808">Transferase</keyword>
<evidence type="ECO:0000259" key="1">
    <source>
        <dbReference type="Pfam" id="PF03632"/>
    </source>
</evidence>
<dbReference type="SUPFAM" id="SSF74650">
    <property type="entry name" value="Galactose mutarotase-like"/>
    <property type="match status" value="1"/>
</dbReference>
<dbReference type="GO" id="GO:0030246">
    <property type="term" value="F:carbohydrate binding"/>
    <property type="evidence" value="ECO:0007669"/>
    <property type="project" value="InterPro"/>
</dbReference>
<evidence type="ECO:0000259" key="3">
    <source>
        <dbReference type="Pfam" id="PF03636"/>
    </source>
</evidence>
<dbReference type="AlphaFoldDB" id="A0A1Y6JVI3"/>
<feature type="domain" description="Glycoside hydrolase family 65 C-terminal" evidence="2">
    <location>
        <begin position="842"/>
        <end position="890"/>
    </location>
</feature>
<dbReference type="Gene3D" id="1.50.10.10">
    <property type="match status" value="1"/>
</dbReference>
<dbReference type="KEGG" id="lzy:LZ3411_0888"/>
<dbReference type="InterPro" id="IPR005196">
    <property type="entry name" value="Glyco_hydro_65_N"/>
</dbReference>
<dbReference type="Gene3D" id="2.60.420.10">
    <property type="entry name" value="Maltose phosphorylase, domain 3"/>
    <property type="match status" value="1"/>
</dbReference>
<evidence type="ECO:0000259" key="2">
    <source>
        <dbReference type="Pfam" id="PF03633"/>
    </source>
</evidence>
<protein>
    <submittedName>
        <fullName evidence="4">Trehalose 6-phosphate phosphorylase</fullName>
        <ecNumber evidence="4">2.4.1.216</ecNumber>
    </submittedName>
</protein>
<dbReference type="Pfam" id="PF03632">
    <property type="entry name" value="Glyco_hydro_65m"/>
    <property type="match status" value="1"/>
</dbReference>
<dbReference type="InterPro" id="IPR037018">
    <property type="entry name" value="GH65_N"/>
</dbReference>
<keyword evidence="4" id="KW-0328">Glycosyltransferase</keyword>
<dbReference type="InterPro" id="IPR005195">
    <property type="entry name" value="Glyco_hydro_65_M"/>
</dbReference>
<accession>A0A1Y6JVI3</accession>
<dbReference type="PANTHER" id="PTHR11051:SF8">
    <property type="entry name" value="PROTEIN-GLUCOSYLGALACTOSYLHYDROXYLYSINE GLUCOSIDASE"/>
    <property type="match status" value="1"/>
</dbReference>
<reference evidence="5" key="1">
    <citation type="submission" date="2017-05" db="EMBL/GenBank/DDBJ databases">
        <authorList>
            <person name="Papadimitriou K."/>
        </authorList>
    </citation>
    <scope>NUCLEOTIDE SEQUENCE [LARGE SCALE GENOMIC DNA]</scope>
    <source>
        <strain evidence="5">ACA-DC 3411</strain>
    </source>
</reference>
<dbReference type="InterPro" id="IPR005194">
    <property type="entry name" value="Glyco_hydro_65_C"/>
</dbReference>
<dbReference type="PANTHER" id="PTHR11051">
    <property type="entry name" value="GLYCOSYL HYDROLASE-RELATED"/>
    <property type="match status" value="1"/>
</dbReference>
<organism evidence="4 5">
    <name type="scientific">Levilactobacillus zymae</name>
    <dbReference type="NCBI Taxonomy" id="267363"/>
    <lineage>
        <taxon>Bacteria</taxon>
        <taxon>Bacillati</taxon>
        <taxon>Bacillota</taxon>
        <taxon>Bacilli</taxon>
        <taxon>Lactobacillales</taxon>
        <taxon>Lactobacillaceae</taxon>
        <taxon>Levilactobacillus</taxon>
    </lineage>
</organism>
<dbReference type="InterPro" id="IPR008928">
    <property type="entry name" value="6-hairpin_glycosidase_sf"/>
</dbReference>
<dbReference type="EC" id="2.4.1.216" evidence="4"/>
<proteinExistence type="predicted"/>
<dbReference type="Pfam" id="PF03633">
    <property type="entry name" value="Glyco_hydro_65C"/>
    <property type="match status" value="1"/>
</dbReference>
<gene>
    <name evidence="4" type="ORF">LZ3411_0888</name>
</gene>
<dbReference type="Gene3D" id="2.70.98.40">
    <property type="entry name" value="Glycoside hydrolase, family 65, N-terminal domain"/>
    <property type="match status" value="1"/>
</dbReference>
<dbReference type="GO" id="GO:0050503">
    <property type="term" value="F:trehalose 6-phosphate phosphorylase activity"/>
    <property type="evidence" value="ECO:0007669"/>
    <property type="project" value="UniProtKB-EC"/>
</dbReference>
<dbReference type="RefSeq" id="WP_087741799.1">
    <property type="nucleotide sequence ID" value="NZ_LT854705.1"/>
</dbReference>
<evidence type="ECO:0000313" key="4">
    <source>
        <dbReference type="EMBL" id="SMS13938.1"/>
    </source>
</evidence>
<sequence>MKMITLHVLDDALQVSYAPEGQRTPQRQFNIAYNANQTIGENLENLRVRLVGLDVDAAIVDNALSYPFSDTVVGINHQRIDIGLAITNMLNIPVVSQQAVDQHGLAQALATKRDYLTWHLDYYGQYQGKRNYGQEAMLTVGNGFFGVRGAYVEAHADADNYPGMYAAGLYDQLTTNLNGRQVVNEDLVNLPNAQALTFGVDHQNPFQIKASDIQDIYRSLDLHTGALTTTMLVQLPTGHALRLETTKLANFKDWHRLAIRYRVTPLNFAGSLQLYSEIDGSVINGNVDRYAAFDQHHLQITGTAQQPDTIYLEGQTRTSQVHFAFGSHLTGPGQALSAPVDNQPHAQQRVRQMRSVTVVPQQTYTFEKNVVFFTDRETTTDLLTAATHELQAATFADTLQSSTAYWQKRWAGADIQITGDITAQKLTRVNLYHLFSATQAIGTGHLDASVNARGLDGEAYRGHVFWDEMFDLPIYALHDPQLARQLLLYRYNRLTAAKRNAQQAGYAGAMYPWQSGESGDEQSQVVHLNPLTNTWDPDNSSLQRHVSLAIAYNVLMYAHLTGDQDFLATYGLEMLQEIAQFWLSKVKLDPQTHRYTIDRVMGPDEFHENYPNADTPGLANNAYTNLMVAWLFQQIGRVRQQLPTATVTAVDHKTDFTAHTLKQLDRVGRHLKLDINDQGIIGQFEGYFKLPTLDFTKYQKKYGDISRMDRILKAEGKTPDAYQVAKQADALMAFYNLDAPQVLGLLKQLGYALPDGALSRNLQFYLDRTTHGSTLSRIVYAALTAMADHMDQSWRLFSQALLSDYYDIQGGTTAEGVHLGVMGAVTFMITRFYAGVDVLAPRLTIAPHLPQAWQALHFRQLVRGVTYDLTIDHHQVQVTADHDCSIQFKHQPVALTAHQPVTLNY</sequence>
<feature type="domain" description="Glycoside hydrolase family 65 central catalytic" evidence="1">
    <location>
        <begin position="428"/>
        <end position="824"/>
    </location>
</feature>